<feature type="domain" description="Resolvase/invertase-type recombinase catalytic" evidence="3">
    <location>
        <begin position="3"/>
        <end position="144"/>
    </location>
</feature>
<dbReference type="GO" id="GO:0003677">
    <property type="term" value="F:DNA binding"/>
    <property type="evidence" value="ECO:0007669"/>
    <property type="project" value="UniProtKB-KW"/>
</dbReference>
<keyword evidence="5" id="KW-1185">Reference proteome</keyword>
<dbReference type="AlphaFoldDB" id="A0A2T4J1J8"/>
<evidence type="ECO:0000313" key="4">
    <source>
        <dbReference type="EMBL" id="PTE11769.1"/>
    </source>
</evidence>
<dbReference type="PANTHER" id="PTHR30461:SF2">
    <property type="entry name" value="SERINE RECOMBINASE PINE-RELATED"/>
    <property type="match status" value="1"/>
</dbReference>
<dbReference type="SUPFAM" id="SSF53041">
    <property type="entry name" value="Resolvase-like"/>
    <property type="match status" value="1"/>
</dbReference>
<dbReference type="Proteomes" id="UP000240259">
    <property type="component" value="Unassembled WGS sequence"/>
</dbReference>
<keyword evidence="2" id="KW-0233">DNA recombination</keyword>
<dbReference type="PANTHER" id="PTHR30461">
    <property type="entry name" value="DNA-INVERTASE FROM LAMBDOID PROPHAGE"/>
    <property type="match status" value="1"/>
</dbReference>
<dbReference type="EMBL" id="PZJX01000006">
    <property type="protein sequence ID" value="PTE11769.1"/>
    <property type="molecule type" value="Genomic_DNA"/>
</dbReference>
<dbReference type="OrthoDB" id="2290206at2"/>
<dbReference type="PROSITE" id="PS51736">
    <property type="entry name" value="RECOMBINASES_3"/>
    <property type="match status" value="1"/>
</dbReference>
<dbReference type="GO" id="GO:0000150">
    <property type="term" value="F:DNA strand exchange activity"/>
    <property type="evidence" value="ECO:0007669"/>
    <property type="project" value="InterPro"/>
</dbReference>
<dbReference type="Pfam" id="PF00239">
    <property type="entry name" value="Resolvase"/>
    <property type="match status" value="1"/>
</dbReference>
<dbReference type="Gene3D" id="3.40.50.1390">
    <property type="entry name" value="Resolvase, N-terminal catalytic domain"/>
    <property type="match status" value="1"/>
</dbReference>
<accession>A0A2T4J1J8</accession>
<reference evidence="4 5" key="1">
    <citation type="submission" date="2018-03" db="EMBL/GenBank/DDBJ databases">
        <title>Genome sequence of the symbiotic type strain Mesorhizobium helmanticense CSLC115NT isolated from Lotus corniculatus nodules.</title>
        <authorList>
            <person name="Sannazzaro A.I."/>
            <person name="Torres Tejerizo G.A."/>
            <person name="Dip D."/>
            <person name="Caballero M."/>
            <person name="Pistorio M."/>
            <person name="Estrella M.J."/>
        </authorList>
    </citation>
    <scope>NUCLEOTIDE SEQUENCE [LARGE SCALE GENOMIC DNA]</scope>
    <source>
        <strain evidence="4 5">CSLC115N</strain>
    </source>
</reference>
<gene>
    <name evidence="4" type="ORF">C9427_03505</name>
</gene>
<dbReference type="CDD" id="cd00338">
    <property type="entry name" value="Ser_Recombinase"/>
    <property type="match status" value="1"/>
</dbReference>
<sequence>MTSAVAYYRVSTQRQGRSGLGIEAQRAAVARFAEAEGMIILQEFTEIETGKGADALDRRPQLTAALALARQLKCPVVVAKLDRLSRDVAFIAGLMVQRVPFVVAELGADADPFMLHLYAALAEKERRLISERTKAALASRKTTGMKLGNPTNTAEAAAKGRKMSIREANRFAQTVLPVIASIQRSGITSLRGLAIALNSRGVRTARNGRWQVSNVRNILARQASAKLLL</sequence>
<organism evidence="4 5">
    <name type="scientific">Mesorhizobium helmanticense</name>
    <dbReference type="NCBI Taxonomy" id="1776423"/>
    <lineage>
        <taxon>Bacteria</taxon>
        <taxon>Pseudomonadati</taxon>
        <taxon>Pseudomonadota</taxon>
        <taxon>Alphaproteobacteria</taxon>
        <taxon>Hyphomicrobiales</taxon>
        <taxon>Phyllobacteriaceae</taxon>
        <taxon>Mesorhizobium</taxon>
    </lineage>
</organism>
<evidence type="ECO:0000259" key="3">
    <source>
        <dbReference type="PROSITE" id="PS51736"/>
    </source>
</evidence>
<proteinExistence type="predicted"/>
<name>A0A2T4J1J8_9HYPH</name>
<dbReference type="SMART" id="SM00857">
    <property type="entry name" value="Resolvase"/>
    <property type="match status" value="1"/>
</dbReference>
<dbReference type="InterPro" id="IPR050639">
    <property type="entry name" value="SSR_resolvase"/>
</dbReference>
<comment type="caution">
    <text evidence="4">The sequence shown here is derived from an EMBL/GenBank/DDBJ whole genome shotgun (WGS) entry which is preliminary data.</text>
</comment>
<protein>
    <submittedName>
        <fullName evidence="4">Resolvase</fullName>
    </submittedName>
</protein>
<keyword evidence="1" id="KW-0238">DNA-binding</keyword>
<dbReference type="RefSeq" id="WP_107647819.1">
    <property type="nucleotide sequence ID" value="NZ_PZJX01000006.1"/>
</dbReference>
<evidence type="ECO:0000256" key="2">
    <source>
        <dbReference type="ARBA" id="ARBA00023172"/>
    </source>
</evidence>
<evidence type="ECO:0000313" key="5">
    <source>
        <dbReference type="Proteomes" id="UP000240259"/>
    </source>
</evidence>
<dbReference type="InterPro" id="IPR036162">
    <property type="entry name" value="Resolvase-like_N_sf"/>
</dbReference>
<evidence type="ECO:0000256" key="1">
    <source>
        <dbReference type="ARBA" id="ARBA00023125"/>
    </source>
</evidence>
<dbReference type="InterPro" id="IPR006119">
    <property type="entry name" value="Resolv_N"/>
</dbReference>